<dbReference type="Proteomes" id="UP000002051">
    <property type="component" value="Chromosome 3"/>
</dbReference>
<dbReference type="SMART" id="SM00271">
    <property type="entry name" value="DnaJ"/>
    <property type="match status" value="1"/>
</dbReference>
<feature type="zinc finger region" description="CR-type" evidence="6">
    <location>
        <begin position="211"/>
        <end position="289"/>
    </location>
</feature>
<dbReference type="STRING" id="3880.G7IWH6"/>
<dbReference type="PANTHER" id="PTHR43096">
    <property type="entry name" value="DNAJ HOMOLOG 1, MITOCHONDRIAL-RELATED"/>
    <property type="match status" value="1"/>
</dbReference>
<dbReference type="InterPro" id="IPR002939">
    <property type="entry name" value="DnaJ_C"/>
</dbReference>
<dbReference type="OMA" id="QDLQYRM"/>
<dbReference type="InterPro" id="IPR012724">
    <property type="entry name" value="DnaJ"/>
</dbReference>
<dbReference type="HOGENOM" id="CLU_017633_0_4_1"/>
<evidence type="ECO:0000256" key="3">
    <source>
        <dbReference type="ARBA" id="ARBA00022771"/>
    </source>
</evidence>
<keyword evidence="4 6" id="KW-0862">Zinc</keyword>
<dbReference type="Pfam" id="PF00684">
    <property type="entry name" value="DnaJ_CXXCXGXG"/>
    <property type="match status" value="1"/>
</dbReference>
<gene>
    <name evidence="11" type="primary">11424693</name>
    <name evidence="9" type="ordered locus">MTR_3g027580</name>
    <name evidence="10" type="ORF">MtrunA17_Chr3g0087741</name>
</gene>
<evidence type="ECO:0000256" key="5">
    <source>
        <dbReference type="ARBA" id="ARBA00023186"/>
    </source>
</evidence>
<dbReference type="FunFam" id="2.60.260.20:FF:000005">
    <property type="entry name" value="Chaperone protein dnaJ 1, mitochondrial"/>
    <property type="match status" value="1"/>
</dbReference>
<dbReference type="CDD" id="cd10747">
    <property type="entry name" value="DnaJ_C"/>
    <property type="match status" value="1"/>
</dbReference>
<dbReference type="AlphaFoldDB" id="G7IWH6"/>
<dbReference type="PROSITE" id="PS00636">
    <property type="entry name" value="DNAJ_1"/>
    <property type="match status" value="1"/>
</dbReference>
<dbReference type="GO" id="GO:0008270">
    <property type="term" value="F:zinc ion binding"/>
    <property type="evidence" value="ECO:0007669"/>
    <property type="project" value="UniProtKB-KW"/>
</dbReference>
<dbReference type="GO" id="GO:0005737">
    <property type="term" value="C:cytoplasm"/>
    <property type="evidence" value="ECO:0000318"/>
    <property type="project" value="GO_Central"/>
</dbReference>
<dbReference type="InterPro" id="IPR018253">
    <property type="entry name" value="DnaJ_domain_CS"/>
</dbReference>
<dbReference type="CDD" id="cd10719">
    <property type="entry name" value="DnaJ_zf"/>
    <property type="match status" value="1"/>
</dbReference>
<dbReference type="NCBIfam" id="NF008035">
    <property type="entry name" value="PRK10767.1"/>
    <property type="match status" value="1"/>
</dbReference>
<evidence type="ECO:0000256" key="2">
    <source>
        <dbReference type="ARBA" id="ARBA00022737"/>
    </source>
</evidence>
<reference evidence="11" key="3">
    <citation type="submission" date="2015-04" db="UniProtKB">
        <authorList>
            <consortium name="EnsemblPlants"/>
        </authorList>
    </citation>
    <scope>IDENTIFICATION</scope>
    <source>
        <strain evidence="11">cv. Jemalong A17</strain>
    </source>
</reference>
<reference evidence="13" key="4">
    <citation type="journal article" date="2018" name="Nat. Plants">
        <title>Whole-genome landscape of Medicago truncatula symbiotic genes.</title>
        <authorList>
            <person name="Pecrix Y."/>
            <person name="Staton S.E."/>
            <person name="Sallet E."/>
            <person name="Lelandais-Briere C."/>
            <person name="Moreau S."/>
            <person name="Carrere S."/>
            <person name="Blein T."/>
            <person name="Jardinaud M.F."/>
            <person name="Latrasse D."/>
            <person name="Zouine M."/>
            <person name="Zahm M."/>
            <person name="Kreplak J."/>
            <person name="Mayjonade B."/>
            <person name="Satge C."/>
            <person name="Perez M."/>
            <person name="Cauet S."/>
            <person name="Marande W."/>
            <person name="Chantry-Darmon C."/>
            <person name="Lopez-Roques C."/>
            <person name="Bouchez O."/>
            <person name="Berard A."/>
            <person name="Debelle F."/>
            <person name="Munos S."/>
            <person name="Bendahmane A."/>
            <person name="Berges H."/>
            <person name="Niebel A."/>
            <person name="Buitink J."/>
            <person name="Frugier F."/>
            <person name="Benhamed M."/>
            <person name="Crespi M."/>
            <person name="Gouzy J."/>
            <person name="Gamas P."/>
        </authorList>
    </citation>
    <scope>NUCLEOTIDE SEQUENCE [LARGE SCALE GENOMIC DNA]</scope>
    <source>
        <strain evidence="13">cv. Jemalong A17</strain>
    </source>
</reference>
<evidence type="ECO:0000256" key="4">
    <source>
        <dbReference type="ARBA" id="ARBA00022833"/>
    </source>
</evidence>
<evidence type="ECO:0000313" key="12">
    <source>
        <dbReference type="Proteomes" id="UP000002051"/>
    </source>
</evidence>
<evidence type="ECO:0000256" key="6">
    <source>
        <dbReference type="PROSITE-ProRule" id="PRU00546"/>
    </source>
</evidence>
<dbReference type="eggNOG" id="KOG0715">
    <property type="taxonomic scope" value="Eukaryota"/>
</dbReference>
<dbReference type="FunFam" id="2.10.230.10:FF:000002">
    <property type="entry name" value="Molecular chaperone DnaJ"/>
    <property type="match status" value="1"/>
</dbReference>
<dbReference type="PROSITE" id="PS50076">
    <property type="entry name" value="DNAJ_2"/>
    <property type="match status" value="1"/>
</dbReference>
<accession>G7IWH6</accession>
<protein>
    <submittedName>
        <fullName evidence="9">DnaJ-class molecular chaperone</fullName>
    </submittedName>
    <submittedName>
        <fullName evidence="10">Putative chaperone DnaJ</fullName>
    </submittedName>
</protein>
<dbReference type="EMBL" id="CM001219">
    <property type="protein sequence ID" value="AES69335.1"/>
    <property type="molecule type" value="Genomic_DNA"/>
</dbReference>
<proteinExistence type="inferred from homology"/>
<keyword evidence="3 6" id="KW-0863">Zinc-finger</keyword>
<dbReference type="Proteomes" id="UP000265566">
    <property type="component" value="Chromosome 3"/>
</dbReference>
<dbReference type="OrthoDB" id="10256793at2759"/>
<dbReference type="EMBL" id="PSQE01000003">
    <property type="protein sequence ID" value="RHN66154.1"/>
    <property type="molecule type" value="Genomic_DNA"/>
</dbReference>
<name>G7IWH6_MEDTR</name>
<keyword evidence="1 6" id="KW-0479">Metal-binding</keyword>
<dbReference type="CDD" id="cd06257">
    <property type="entry name" value="DnaJ"/>
    <property type="match status" value="1"/>
</dbReference>
<dbReference type="InterPro" id="IPR036869">
    <property type="entry name" value="J_dom_sf"/>
</dbReference>
<sequence length="443" mass="48397">MVRSNGVKLLLRSLSPNLLRNKSVYEGVLQRGYRTLNSGLCNRSSKVTGNYFHNVGDGVKLKNWVLLGAANTYLGATRSIHGSAPLAKDFYDVLGISKNASSSEIKKAYYGLAKKLHPDTNKDDPEAEKKFQEVSRAYEVLKDEEKRQEYDQVGHEGFVNRENGSDGGFGPFGDGGFPFNPDIIHDIFNRNIGGQDVKTFVELSFMEAVRGCAKTITFQTDMICNTCGGSGVPPGTRPETCKRCKGSGVTSVQAGIFRMETTCGACRGSGKIVKSFCKSCKGAKVNRATKSVKLDIMAGIDNNETIKVYRSGGADPEGDRPGDLYVTIKVREDPVFRREGSDIHVDTVLSITQAILGGTIQVPTLTGDVVLKVRPGTQHGQKVVLKQKGIKTKKYNSLGNQYVHFNVSIPVNLTDRQRELIEEFQKEEQYESSDKGKAASASG</sequence>
<keyword evidence="12" id="KW-1185">Reference proteome</keyword>
<dbReference type="GO" id="GO:0051082">
    <property type="term" value="F:unfolded protein binding"/>
    <property type="evidence" value="ECO:0000318"/>
    <property type="project" value="GO_Central"/>
</dbReference>
<dbReference type="GO" id="GO:0009408">
    <property type="term" value="P:response to heat"/>
    <property type="evidence" value="ECO:0007669"/>
    <property type="project" value="InterPro"/>
</dbReference>
<evidence type="ECO:0000313" key="10">
    <source>
        <dbReference type="EMBL" id="RHN66154.1"/>
    </source>
</evidence>
<keyword evidence="5" id="KW-0143">Chaperone</keyword>
<dbReference type="InterPro" id="IPR001305">
    <property type="entry name" value="HSP_DnaJ_Cys-rich_dom"/>
</dbReference>
<dbReference type="GO" id="GO:0005524">
    <property type="term" value="F:ATP binding"/>
    <property type="evidence" value="ECO:0007669"/>
    <property type="project" value="InterPro"/>
</dbReference>
<evidence type="ECO:0000259" key="8">
    <source>
        <dbReference type="PROSITE" id="PS51188"/>
    </source>
</evidence>
<feature type="domain" description="J" evidence="7">
    <location>
        <begin position="89"/>
        <end position="154"/>
    </location>
</feature>
<dbReference type="EnsemblPlants" id="AES69335">
    <property type="protein sequence ID" value="AES69335"/>
    <property type="gene ID" value="MTR_3g027580"/>
</dbReference>
<reference evidence="10" key="5">
    <citation type="journal article" date="2018" name="Nat. Plants">
        <title>Whole-genome landscape of Medicago truncatula symbiotic genes.</title>
        <authorList>
            <person name="Pecrix Y."/>
            <person name="Gamas P."/>
            <person name="Carrere S."/>
        </authorList>
    </citation>
    <scope>NUCLEOTIDE SEQUENCE</scope>
    <source>
        <tissue evidence="10">Leaves</tissue>
    </source>
</reference>
<dbReference type="GO" id="GO:0031072">
    <property type="term" value="F:heat shock protein binding"/>
    <property type="evidence" value="ECO:0007669"/>
    <property type="project" value="InterPro"/>
</dbReference>
<dbReference type="KEGG" id="mtr:11424693"/>
<dbReference type="Gene3D" id="2.10.230.10">
    <property type="entry name" value="Heat shock protein DnaJ, cysteine-rich domain"/>
    <property type="match status" value="1"/>
</dbReference>
<dbReference type="Gramene" id="rna14081">
    <property type="protein sequence ID" value="RHN66154.1"/>
    <property type="gene ID" value="gene14081"/>
</dbReference>
<dbReference type="PANTHER" id="PTHR43096:SF50">
    <property type="entry name" value="DNAJ-CLASS MOLECULAR CHAPERONE"/>
    <property type="match status" value="1"/>
</dbReference>
<dbReference type="SUPFAM" id="SSF57938">
    <property type="entry name" value="DnaJ/Hsp40 cysteine-rich domain"/>
    <property type="match status" value="1"/>
</dbReference>
<dbReference type="Pfam" id="PF00226">
    <property type="entry name" value="DnaJ"/>
    <property type="match status" value="1"/>
</dbReference>
<evidence type="ECO:0000256" key="1">
    <source>
        <dbReference type="ARBA" id="ARBA00022723"/>
    </source>
</evidence>
<dbReference type="PRINTS" id="PR00625">
    <property type="entry name" value="JDOMAIN"/>
</dbReference>
<feature type="domain" description="CR-type" evidence="8">
    <location>
        <begin position="211"/>
        <end position="289"/>
    </location>
</feature>
<keyword evidence="2" id="KW-0677">Repeat</keyword>
<dbReference type="Gene3D" id="1.10.287.110">
    <property type="entry name" value="DnaJ domain"/>
    <property type="match status" value="1"/>
</dbReference>
<evidence type="ECO:0000259" key="7">
    <source>
        <dbReference type="PROSITE" id="PS50076"/>
    </source>
</evidence>
<dbReference type="GO" id="GO:0042026">
    <property type="term" value="P:protein refolding"/>
    <property type="evidence" value="ECO:0000318"/>
    <property type="project" value="GO_Central"/>
</dbReference>
<dbReference type="Pfam" id="PF01556">
    <property type="entry name" value="DnaJ_C"/>
    <property type="match status" value="1"/>
</dbReference>
<evidence type="ECO:0000313" key="9">
    <source>
        <dbReference type="EMBL" id="AES69335.1"/>
    </source>
</evidence>
<evidence type="ECO:0000313" key="13">
    <source>
        <dbReference type="Proteomes" id="UP000265566"/>
    </source>
</evidence>
<dbReference type="HAMAP" id="MF_01152">
    <property type="entry name" value="DnaJ"/>
    <property type="match status" value="1"/>
</dbReference>
<organism evidence="9 12">
    <name type="scientific">Medicago truncatula</name>
    <name type="common">Barrel medic</name>
    <name type="synonym">Medicago tribuloides</name>
    <dbReference type="NCBI Taxonomy" id="3880"/>
    <lineage>
        <taxon>Eukaryota</taxon>
        <taxon>Viridiplantae</taxon>
        <taxon>Streptophyta</taxon>
        <taxon>Embryophyta</taxon>
        <taxon>Tracheophyta</taxon>
        <taxon>Spermatophyta</taxon>
        <taxon>Magnoliopsida</taxon>
        <taxon>eudicotyledons</taxon>
        <taxon>Gunneridae</taxon>
        <taxon>Pentapetalae</taxon>
        <taxon>rosids</taxon>
        <taxon>fabids</taxon>
        <taxon>Fabales</taxon>
        <taxon>Fabaceae</taxon>
        <taxon>Papilionoideae</taxon>
        <taxon>50 kb inversion clade</taxon>
        <taxon>NPAAA clade</taxon>
        <taxon>Hologalegina</taxon>
        <taxon>IRL clade</taxon>
        <taxon>Trifolieae</taxon>
        <taxon>Medicago</taxon>
    </lineage>
</organism>
<dbReference type="Gene3D" id="2.60.260.20">
    <property type="entry name" value="Urease metallochaperone UreE, N-terminal domain"/>
    <property type="match status" value="2"/>
</dbReference>
<dbReference type="InterPro" id="IPR008971">
    <property type="entry name" value="HSP40/DnaJ_pept-bd"/>
</dbReference>
<dbReference type="SUPFAM" id="SSF49493">
    <property type="entry name" value="HSP40/DnaJ peptide-binding domain"/>
    <property type="match status" value="2"/>
</dbReference>
<dbReference type="PROSITE" id="PS51188">
    <property type="entry name" value="ZF_CR"/>
    <property type="match status" value="1"/>
</dbReference>
<dbReference type="SUPFAM" id="SSF46565">
    <property type="entry name" value="Chaperone J-domain"/>
    <property type="match status" value="1"/>
</dbReference>
<dbReference type="InterPro" id="IPR036410">
    <property type="entry name" value="HSP_DnaJ_Cys-rich_dom_sf"/>
</dbReference>
<evidence type="ECO:0000313" key="11">
    <source>
        <dbReference type="EnsemblPlants" id="AES69335"/>
    </source>
</evidence>
<dbReference type="PaxDb" id="3880-AES69335"/>
<reference evidence="9 12" key="2">
    <citation type="journal article" date="2014" name="BMC Genomics">
        <title>An improved genome release (version Mt4.0) for the model legume Medicago truncatula.</title>
        <authorList>
            <person name="Tang H."/>
            <person name="Krishnakumar V."/>
            <person name="Bidwell S."/>
            <person name="Rosen B."/>
            <person name="Chan A."/>
            <person name="Zhou S."/>
            <person name="Gentzbittel L."/>
            <person name="Childs K.L."/>
            <person name="Yandell M."/>
            <person name="Gundlach H."/>
            <person name="Mayer K.F."/>
            <person name="Schwartz D.C."/>
            <person name="Town C.D."/>
        </authorList>
    </citation>
    <scope>GENOME REANNOTATION</scope>
    <source>
        <strain evidence="11 12">cv. Jemalong A17</strain>
    </source>
</reference>
<dbReference type="InterPro" id="IPR001623">
    <property type="entry name" value="DnaJ_domain"/>
</dbReference>
<reference evidence="9 12" key="1">
    <citation type="journal article" date="2011" name="Nature">
        <title>The Medicago genome provides insight into the evolution of rhizobial symbioses.</title>
        <authorList>
            <person name="Young N.D."/>
            <person name="Debelle F."/>
            <person name="Oldroyd G.E."/>
            <person name="Geurts R."/>
            <person name="Cannon S.B."/>
            <person name="Udvardi M.K."/>
            <person name="Benedito V.A."/>
            <person name="Mayer K.F."/>
            <person name="Gouzy J."/>
            <person name="Schoof H."/>
            <person name="Van de Peer Y."/>
            <person name="Proost S."/>
            <person name="Cook D.R."/>
            <person name="Meyers B.C."/>
            <person name="Spannagl M."/>
            <person name="Cheung F."/>
            <person name="De Mita S."/>
            <person name="Krishnakumar V."/>
            <person name="Gundlach H."/>
            <person name="Zhou S."/>
            <person name="Mudge J."/>
            <person name="Bharti A.K."/>
            <person name="Murray J.D."/>
            <person name="Naoumkina M.A."/>
            <person name="Rosen B."/>
            <person name="Silverstein K.A."/>
            <person name="Tang H."/>
            <person name="Rombauts S."/>
            <person name="Zhao P.X."/>
            <person name="Zhou P."/>
            <person name="Barbe V."/>
            <person name="Bardou P."/>
            <person name="Bechner M."/>
            <person name="Bellec A."/>
            <person name="Berger A."/>
            <person name="Berges H."/>
            <person name="Bidwell S."/>
            <person name="Bisseling T."/>
            <person name="Choisne N."/>
            <person name="Couloux A."/>
            <person name="Denny R."/>
            <person name="Deshpande S."/>
            <person name="Dai X."/>
            <person name="Doyle J.J."/>
            <person name="Dudez A.M."/>
            <person name="Farmer A.D."/>
            <person name="Fouteau S."/>
            <person name="Franken C."/>
            <person name="Gibelin C."/>
            <person name="Gish J."/>
            <person name="Goldstein S."/>
            <person name="Gonzalez A.J."/>
            <person name="Green P.J."/>
            <person name="Hallab A."/>
            <person name="Hartog M."/>
            <person name="Hua A."/>
            <person name="Humphray S.J."/>
            <person name="Jeong D.H."/>
            <person name="Jing Y."/>
            <person name="Jocker A."/>
            <person name="Kenton S.M."/>
            <person name="Kim D.J."/>
            <person name="Klee K."/>
            <person name="Lai H."/>
            <person name="Lang C."/>
            <person name="Lin S."/>
            <person name="Macmil S.L."/>
            <person name="Magdelenat G."/>
            <person name="Matthews L."/>
            <person name="McCorrison J."/>
            <person name="Monaghan E.L."/>
            <person name="Mun J.H."/>
            <person name="Najar F.Z."/>
            <person name="Nicholson C."/>
            <person name="Noirot C."/>
            <person name="O'Bleness M."/>
            <person name="Paule C.R."/>
            <person name="Poulain J."/>
            <person name="Prion F."/>
            <person name="Qin B."/>
            <person name="Qu C."/>
            <person name="Retzel E.F."/>
            <person name="Riddle C."/>
            <person name="Sallet E."/>
            <person name="Samain S."/>
            <person name="Samson N."/>
            <person name="Sanders I."/>
            <person name="Saurat O."/>
            <person name="Scarpelli C."/>
            <person name="Schiex T."/>
            <person name="Segurens B."/>
            <person name="Severin A.J."/>
            <person name="Sherrier D.J."/>
            <person name="Shi R."/>
            <person name="Sims S."/>
            <person name="Singer S.R."/>
            <person name="Sinharoy S."/>
            <person name="Sterck L."/>
            <person name="Viollet A."/>
            <person name="Wang B.B."/>
            <person name="Wang K."/>
            <person name="Wang M."/>
            <person name="Wang X."/>
            <person name="Warfsmann J."/>
            <person name="Weissenbach J."/>
            <person name="White D.D."/>
            <person name="White J.D."/>
            <person name="Wiley G.B."/>
            <person name="Wincker P."/>
            <person name="Xing Y."/>
            <person name="Yang L."/>
            <person name="Yao Z."/>
            <person name="Ying F."/>
            <person name="Zhai J."/>
            <person name="Zhou L."/>
            <person name="Zuber A."/>
            <person name="Denarie J."/>
            <person name="Dixon R.A."/>
            <person name="May G.D."/>
            <person name="Schwartz D.C."/>
            <person name="Rogers J."/>
            <person name="Quetier F."/>
            <person name="Town C.D."/>
            <person name="Roe B.A."/>
        </authorList>
    </citation>
    <scope>NUCLEOTIDE SEQUENCE [LARGE SCALE GENOMIC DNA]</scope>
    <source>
        <strain evidence="9">A17</strain>
        <strain evidence="11 12">cv. Jemalong A17</strain>
    </source>
</reference>